<dbReference type="InterPro" id="IPR000524">
    <property type="entry name" value="Tscrpt_reg_HTH_GntR"/>
</dbReference>
<dbReference type="STRING" id="1045775.SAMN05216378_3184"/>
<keyword evidence="3" id="KW-0804">Transcription</keyword>
<dbReference type="InterPro" id="IPR036388">
    <property type="entry name" value="WH-like_DNA-bd_sf"/>
</dbReference>
<dbReference type="Gene3D" id="1.10.10.10">
    <property type="entry name" value="Winged helix-like DNA-binding domain superfamily/Winged helix DNA-binding domain"/>
    <property type="match status" value="1"/>
</dbReference>
<feature type="domain" description="HTH gntR-type" evidence="4">
    <location>
        <begin position="8"/>
        <end position="76"/>
    </location>
</feature>
<keyword evidence="1" id="KW-0805">Transcription regulation</keyword>
<dbReference type="CDD" id="cd07377">
    <property type="entry name" value="WHTH_GntR"/>
    <property type="match status" value="1"/>
</dbReference>
<keyword evidence="2 5" id="KW-0238">DNA-binding</keyword>
<reference evidence="6" key="1">
    <citation type="submission" date="2016-10" db="EMBL/GenBank/DDBJ databases">
        <authorList>
            <person name="Varghese N."/>
            <person name="Submissions S."/>
        </authorList>
    </citation>
    <scope>NUCLEOTIDE SEQUENCE [LARGE SCALE GENOMIC DNA]</scope>
    <source>
        <strain evidence="6">CGMCC 1.10784</strain>
    </source>
</reference>
<dbReference type="PANTHER" id="PTHR43537:SF5">
    <property type="entry name" value="UXU OPERON TRANSCRIPTIONAL REGULATOR"/>
    <property type="match status" value="1"/>
</dbReference>
<organism evidence="5 6">
    <name type="scientific">Paenibacillus catalpae</name>
    <dbReference type="NCBI Taxonomy" id="1045775"/>
    <lineage>
        <taxon>Bacteria</taxon>
        <taxon>Bacillati</taxon>
        <taxon>Bacillota</taxon>
        <taxon>Bacilli</taxon>
        <taxon>Bacillales</taxon>
        <taxon>Paenibacillaceae</taxon>
        <taxon>Paenibacillus</taxon>
    </lineage>
</organism>
<dbReference type="Gene3D" id="1.20.120.530">
    <property type="entry name" value="GntR ligand-binding domain-like"/>
    <property type="match status" value="1"/>
</dbReference>
<dbReference type="GO" id="GO:0003677">
    <property type="term" value="F:DNA binding"/>
    <property type="evidence" value="ECO:0007669"/>
    <property type="project" value="UniProtKB-KW"/>
</dbReference>
<evidence type="ECO:0000256" key="3">
    <source>
        <dbReference type="ARBA" id="ARBA00023163"/>
    </source>
</evidence>
<dbReference type="InterPro" id="IPR008920">
    <property type="entry name" value="TF_FadR/GntR_C"/>
</dbReference>
<accession>A0A1I2APU0</accession>
<evidence type="ECO:0000256" key="2">
    <source>
        <dbReference type="ARBA" id="ARBA00023125"/>
    </source>
</evidence>
<protein>
    <submittedName>
        <fullName evidence="5">DNA-binding transcriptional regulator, FadR family</fullName>
    </submittedName>
</protein>
<dbReference type="InterPro" id="IPR011711">
    <property type="entry name" value="GntR_C"/>
</dbReference>
<dbReference type="SMART" id="SM00895">
    <property type="entry name" value="FCD"/>
    <property type="match status" value="1"/>
</dbReference>
<dbReference type="Pfam" id="PF00392">
    <property type="entry name" value="GntR"/>
    <property type="match status" value="1"/>
</dbReference>
<evidence type="ECO:0000259" key="4">
    <source>
        <dbReference type="PROSITE" id="PS50949"/>
    </source>
</evidence>
<dbReference type="PRINTS" id="PR00035">
    <property type="entry name" value="HTHGNTR"/>
</dbReference>
<dbReference type="SUPFAM" id="SSF46785">
    <property type="entry name" value="Winged helix' DNA-binding domain"/>
    <property type="match status" value="1"/>
</dbReference>
<dbReference type="InterPro" id="IPR036390">
    <property type="entry name" value="WH_DNA-bd_sf"/>
</dbReference>
<keyword evidence="6" id="KW-1185">Reference proteome</keyword>
<name>A0A1I2APU0_9BACL</name>
<dbReference type="EMBL" id="FOMT01000003">
    <property type="protein sequence ID" value="SFE45727.1"/>
    <property type="molecule type" value="Genomic_DNA"/>
</dbReference>
<evidence type="ECO:0000313" key="6">
    <source>
        <dbReference type="Proteomes" id="UP000198855"/>
    </source>
</evidence>
<dbReference type="Pfam" id="PF07729">
    <property type="entry name" value="FCD"/>
    <property type="match status" value="1"/>
</dbReference>
<evidence type="ECO:0000313" key="5">
    <source>
        <dbReference type="EMBL" id="SFE45727.1"/>
    </source>
</evidence>
<dbReference type="SMART" id="SM00345">
    <property type="entry name" value="HTH_GNTR"/>
    <property type="match status" value="1"/>
</dbReference>
<dbReference type="Proteomes" id="UP000198855">
    <property type="component" value="Unassembled WGS sequence"/>
</dbReference>
<sequence>MNRKIKKQHTHELVSEEIIKYIADKGLEEGEKLPSVDELVSLFGVGRSSLREALRYLEAVEIVKVINGKGIYVTDSGSYRYSGKVKIDNEKSFLLDILDVRRALEGKAVELAAKRITDGKIEEMKACLAEYDARKQEGLDTSAIDYEFHQHIYDAAGNPLLHSVYDSISELVKKFFSGPFGVKELFDNTYPFHRTLFEGIESHDWKHALNEFNKMMDIIEETIREY</sequence>
<evidence type="ECO:0000256" key="1">
    <source>
        <dbReference type="ARBA" id="ARBA00023015"/>
    </source>
</evidence>
<dbReference type="SUPFAM" id="SSF48008">
    <property type="entry name" value="GntR ligand-binding domain-like"/>
    <property type="match status" value="1"/>
</dbReference>
<dbReference type="PANTHER" id="PTHR43537">
    <property type="entry name" value="TRANSCRIPTIONAL REGULATOR, GNTR FAMILY"/>
    <property type="match status" value="1"/>
</dbReference>
<dbReference type="RefSeq" id="WP_091186826.1">
    <property type="nucleotide sequence ID" value="NZ_FOMT01000003.1"/>
</dbReference>
<dbReference type="OrthoDB" id="214086at2"/>
<dbReference type="PROSITE" id="PS50949">
    <property type="entry name" value="HTH_GNTR"/>
    <property type="match status" value="1"/>
</dbReference>
<dbReference type="AlphaFoldDB" id="A0A1I2APU0"/>
<proteinExistence type="predicted"/>
<gene>
    <name evidence="5" type="ORF">SAMN05216378_3184</name>
</gene>
<dbReference type="GO" id="GO:0003700">
    <property type="term" value="F:DNA-binding transcription factor activity"/>
    <property type="evidence" value="ECO:0007669"/>
    <property type="project" value="InterPro"/>
</dbReference>